<evidence type="ECO:0000259" key="3">
    <source>
        <dbReference type="Pfam" id="PF18175"/>
    </source>
</evidence>
<comment type="caution">
    <text evidence="4">The sequence shown here is derived from an EMBL/GenBank/DDBJ whole genome shotgun (WGS) entry which is preliminary data.</text>
</comment>
<evidence type="ECO:0000259" key="2">
    <source>
        <dbReference type="Pfam" id="PF18174"/>
    </source>
</evidence>
<dbReference type="EMBL" id="JADIMC010000011">
    <property type="protein sequence ID" value="MBO8475515.1"/>
    <property type="molecule type" value="Genomic_DNA"/>
</dbReference>
<dbReference type="Pfam" id="PF18175">
    <property type="entry name" value="HU-CCDC81_bac_2"/>
    <property type="match status" value="1"/>
</dbReference>
<evidence type="ECO:0000256" key="1">
    <source>
        <dbReference type="SAM" id="Phobius"/>
    </source>
</evidence>
<protein>
    <recommendedName>
        <fullName evidence="6">SPOR domain-containing protein</fullName>
    </recommendedName>
</protein>
<organism evidence="4 5">
    <name type="scientific">Candidatus Limisoma faecipullorum</name>
    <dbReference type="NCBI Taxonomy" id="2840854"/>
    <lineage>
        <taxon>Bacteria</taxon>
        <taxon>Pseudomonadati</taxon>
        <taxon>Bacteroidota</taxon>
        <taxon>Bacteroidia</taxon>
        <taxon>Bacteroidales</taxon>
        <taxon>Candidatus Limisoma</taxon>
    </lineage>
</organism>
<feature type="domain" description="CCDC81-like prokaryotic HU" evidence="2">
    <location>
        <begin position="1"/>
        <end position="57"/>
    </location>
</feature>
<dbReference type="Pfam" id="PF18174">
    <property type="entry name" value="HU-CCDC81_bac_1"/>
    <property type="match status" value="1"/>
</dbReference>
<keyword evidence="1" id="KW-1133">Transmembrane helix</keyword>
<evidence type="ECO:0008006" key="6">
    <source>
        <dbReference type="Google" id="ProtNLM"/>
    </source>
</evidence>
<dbReference type="InterPro" id="IPR040495">
    <property type="entry name" value="HU-CCDC81_bac_1"/>
</dbReference>
<evidence type="ECO:0000313" key="4">
    <source>
        <dbReference type="EMBL" id="MBO8475515.1"/>
    </source>
</evidence>
<reference evidence="4" key="1">
    <citation type="submission" date="2020-10" db="EMBL/GenBank/DDBJ databases">
        <authorList>
            <person name="Gilroy R."/>
        </authorList>
    </citation>
    <scope>NUCLEOTIDE SEQUENCE</scope>
    <source>
        <strain evidence="4">6919</strain>
    </source>
</reference>
<dbReference type="InterPro" id="IPR041268">
    <property type="entry name" value="HU-CCDC81_bac_2"/>
</dbReference>
<accession>A0A9D9ING9</accession>
<proteinExistence type="predicted"/>
<feature type="domain" description="CCDC81-like prokaryotic HU" evidence="3">
    <location>
        <begin position="58"/>
        <end position="120"/>
    </location>
</feature>
<dbReference type="Proteomes" id="UP000823598">
    <property type="component" value="Unassembled WGS sequence"/>
</dbReference>
<sequence>MLTILPHIKYLIRSNDCVIVPDFGAFISHTNHSFVKDGILFAPCRQLGFNEALRHNDGLIANSLMRKCGISYDKAMRIVAEDVNALKVQLRETGEAYLDGIGKFVLSEDNLLSFTSLQNMMLVSGSDFFGLSDMRLPSLDSMDDDEDNAAAHRKEFIYFPVRRSFFRVAASIIVLVAMAFVLSTPIRIDNHPDYAGFKSVAGASDTVAVEKADMAAVKDTTVAVIENSKLQKLSVEKSEANYYAVVATFKSERQAKLFVQQSSIDSLEINNDGGLYRVFAFSGESYDDVRERMEESSLLKTVPDAWIYKKRING</sequence>
<keyword evidence="1" id="KW-0472">Membrane</keyword>
<feature type="transmembrane region" description="Helical" evidence="1">
    <location>
        <begin position="164"/>
        <end position="182"/>
    </location>
</feature>
<name>A0A9D9ING9_9BACT</name>
<keyword evidence="1" id="KW-0812">Transmembrane</keyword>
<dbReference type="AlphaFoldDB" id="A0A9D9ING9"/>
<evidence type="ECO:0000313" key="5">
    <source>
        <dbReference type="Proteomes" id="UP000823598"/>
    </source>
</evidence>
<reference evidence="4" key="2">
    <citation type="journal article" date="2021" name="PeerJ">
        <title>Extensive microbial diversity within the chicken gut microbiome revealed by metagenomics and culture.</title>
        <authorList>
            <person name="Gilroy R."/>
            <person name="Ravi A."/>
            <person name="Getino M."/>
            <person name="Pursley I."/>
            <person name="Horton D.L."/>
            <person name="Alikhan N.F."/>
            <person name="Baker D."/>
            <person name="Gharbi K."/>
            <person name="Hall N."/>
            <person name="Watson M."/>
            <person name="Adriaenssens E.M."/>
            <person name="Foster-Nyarko E."/>
            <person name="Jarju S."/>
            <person name="Secka A."/>
            <person name="Antonio M."/>
            <person name="Oren A."/>
            <person name="Chaudhuri R.R."/>
            <person name="La Ragione R."/>
            <person name="Hildebrand F."/>
            <person name="Pallen M.J."/>
        </authorList>
    </citation>
    <scope>NUCLEOTIDE SEQUENCE</scope>
    <source>
        <strain evidence="4">6919</strain>
    </source>
</reference>
<gene>
    <name evidence="4" type="ORF">IAB88_00820</name>
</gene>